<dbReference type="PROSITE" id="PS50206">
    <property type="entry name" value="RHODANESE_3"/>
    <property type="match status" value="1"/>
</dbReference>
<evidence type="ECO:0000313" key="4">
    <source>
        <dbReference type="Proteomes" id="UP000182944"/>
    </source>
</evidence>
<dbReference type="SUPFAM" id="SSF52821">
    <property type="entry name" value="Rhodanese/Cell cycle control phosphatase"/>
    <property type="match status" value="1"/>
</dbReference>
<gene>
    <name evidence="3" type="ORF">SAMN05444276_101775</name>
</gene>
<dbReference type="NCBIfam" id="NF008750">
    <property type="entry name" value="PRK11784.1-2"/>
    <property type="match status" value="1"/>
</dbReference>
<proteinExistence type="predicted"/>
<reference evidence="4" key="1">
    <citation type="submission" date="2016-10" db="EMBL/GenBank/DDBJ databases">
        <authorList>
            <person name="Varghese N."/>
            <person name="Submissions S."/>
        </authorList>
    </citation>
    <scope>NUCLEOTIDE SEQUENCE [LARGE SCALE GENOMIC DNA]</scope>
    <source>
        <strain evidence="4">DSM 29303</strain>
    </source>
</reference>
<dbReference type="InterPro" id="IPR036873">
    <property type="entry name" value="Rhodanese-like_dom_sf"/>
</dbReference>
<dbReference type="InterPro" id="IPR017582">
    <property type="entry name" value="SelU"/>
</dbReference>
<dbReference type="EMBL" id="FNNA01000001">
    <property type="protein sequence ID" value="SDW36383.1"/>
    <property type="molecule type" value="Genomic_DNA"/>
</dbReference>
<evidence type="ECO:0000313" key="3">
    <source>
        <dbReference type="EMBL" id="SDW36383.1"/>
    </source>
</evidence>
<dbReference type="Pfam" id="PF26341">
    <property type="entry name" value="AAA_SelU"/>
    <property type="match status" value="1"/>
</dbReference>
<keyword evidence="4" id="KW-1185">Reference proteome</keyword>
<dbReference type="GO" id="GO:0004792">
    <property type="term" value="F:thiosulfate-cyanide sulfurtransferase activity"/>
    <property type="evidence" value="ECO:0007669"/>
    <property type="project" value="InterPro"/>
</dbReference>
<feature type="domain" description="Rhodanese" evidence="2">
    <location>
        <begin position="16"/>
        <end position="138"/>
    </location>
</feature>
<dbReference type="InterPro" id="IPR001307">
    <property type="entry name" value="Thiosulphate_STrfase_CS"/>
</dbReference>
<accession>A0A1H2SXH6</accession>
<keyword evidence="1" id="KW-0711">Selenium</keyword>
<name>A0A1H2SXH6_9RHOB</name>
<dbReference type="RefSeq" id="WP_231572769.1">
    <property type="nucleotide sequence ID" value="NZ_FNNA01000001.1"/>
</dbReference>
<dbReference type="Gene3D" id="3.40.250.10">
    <property type="entry name" value="Rhodanese-like domain"/>
    <property type="match status" value="1"/>
</dbReference>
<dbReference type="NCBIfam" id="NF008752">
    <property type="entry name" value="PRK11784.1-4"/>
    <property type="match status" value="1"/>
</dbReference>
<dbReference type="InterPro" id="IPR058840">
    <property type="entry name" value="AAA_SelU"/>
</dbReference>
<dbReference type="GO" id="GO:0043828">
    <property type="term" value="F:tRNA 2-selenouridine synthase activity"/>
    <property type="evidence" value="ECO:0007669"/>
    <property type="project" value="InterPro"/>
</dbReference>
<dbReference type="SMART" id="SM00450">
    <property type="entry name" value="RHOD"/>
    <property type="match status" value="1"/>
</dbReference>
<evidence type="ECO:0000256" key="1">
    <source>
        <dbReference type="ARBA" id="ARBA00023266"/>
    </source>
</evidence>
<dbReference type="PANTHER" id="PTHR30401">
    <property type="entry name" value="TRNA 2-SELENOURIDINE SYNTHASE"/>
    <property type="match status" value="1"/>
</dbReference>
<sequence length="362" mass="37978">MPLSTFRPAALGDLAAAGFDTIIDARSPGEYAEDHLPGAINLPVLDDAQRAEVGTIYKQVAPFQARKIGGALAAANIAAHVAGPLADRDGAWRPLVYCWRGGQRSGAFATILDQIGWRTARLDGGWKAWRALVSAQVEEAGSPAPVAVLDGNTGSAKTEILARLAARGVQVIDLEGLANHRGSLFGAMPGGQPAQKLFESRLAMALSALDPARPVVVEAESSRIGDLILPRAVWKALCAAPRLRIEAPLAARAAYTAQAYADAVAEPGRVEATIARLARLQPAERIADWQRLAQAGAYEALAAGLMADHYDPRYGRQRARHEAHERAVIPVAALTPSGIEAAAAAVEAALPGLFAADTPQAD</sequence>
<dbReference type="Pfam" id="PF00581">
    <property type="entry name" value="Rhodanese"/>
    <property type="match status" value="1"/>
</dbReference>
<protein>
    <submittedName>
        <fullName evidence="3">tRNA 2-selenouridine synthase</fullName>
    </submittedName>
</protein>
<dbReference type="PROSITE" id="PS00380">
    <property type="entry name" value="RHODANESE_1"/>
    <property type="match status" value="1"/>
</dbReference>
<dbReference type="GO" id="GO:0002098">
    <property type="term" value="P:tRNA wobble uridine modification"/>
    <property type="evidence" value="ECO:0007669"/>
    <property type="project" value="InterPro"/>
</dbReference>
<organism evidence="3 4">
    <name type="scientific">Paracoccus sanguinis</name>
    <dbReference type="NCBI Taxonomy" id="1545044"/>
    <lineage>
        <taxon>Bacteria</taxon>
        <taxon>Pseudomonadati</taxon>
        <taxon>Pseudomonadota</taxon>
        <taxon>Alphaproteobacteria</taxon>
        <taxon>Rhodobacterales</taxon>
        <taxon>Paracoccaceae</taxon>
        <taxon>Paracoccus</taxon>
    </lineage>
</organism>
<dbReference type="PANTHER" id="PTHR30401:SF0">
    <property type="entry name" value="TRNA 2-SELENOURIDINE SYNTHASE"/>
    <property type="match status" value="1"/>
</dbReference>
<dbReference type="Proteomes" id="UP000182944">
    <property type="component" value="Unassembled WGS sequence"/>
</dbReference>
<dbReference type="InterPro" id="IPR001763">
    <property type="entry name" value="Rhodanese-like_dom"/>
</dbReference>
<evidence type="ECO:0000259" key="2">
    <source>
        <dbReference type="PROSITE" id="PS50206"/>
    </source>
</evidence>
<dbReference type="NCBIfam" id="TIGR03167">
    <property type="entry name" value="tRNA_sel_U_synt"/>
    <property type="match status" value="1"/>
</dbReference>
<dbReference type="AlphaFoldDB" id="A0A1H2SXH6"/>
<dbReference type="STRING" id="1545044.SAMN05444276_101775"/>